<dbReference type="STRING" id="1173027.Mic7113_6060"/>
<dbReference type="EMBL" id="CP003630">
    <property type="protein sequence ID" value="AFZ21659.1"/>
    <property type="molecule type" value="Genomic_DNA"/>
</dbReference>
<dbReference type="AlphaFoldDB" id="K9WPF6"/>
<name>K9WPF6_9CYAN</name>
<dbReference type="Pfam" id="PF20935">
    <property type="entry name" value="DUF6847"/>
    <property type="match status" value="1"/>
</dbReference>
<dbReference type="HOGENOM" id="CLU_119822_0_0_3"/>
<reference evidence="2" key="1">
    <citation type="submission" date="2012-06" db="EMBL/GenBank/DDBJ databases">
        <title>Finished chromosome of genome of Microcoleus sp. PCC 7113.</title>
        <authorList>
            <consortium name="US DOE Joint Genome Institute"/>
            <person name="Gugger M."/>
            <person name="Coursin T."/>
            <person name="Rippka R."/>
            <person name="Tandeau De Marsac N."/>
            <person name="Huntemann M."/>
            <person name="Wei C.-L."/>
            <person name="Han J."/>
            <person name="Detter J.C."/>
            <person name="Han C."/>
            <person name="Tapia R."/>
            <person name="Chen A."/>
            <person name="Kyrpides N."/>
            <person name="Mavromatis K."/>
            <person name="Markowitz V."/>
            <person name="Szeto E."/>
            <person name="Ivanova N."/>
            <person name="Pagani I."/>
            <person name="Pati A."/>
            <person name="Goodwin L."/>
            <person name="Nordberg H.P."/>
            <person name="Cantor M.N."/>
            <person name="Hua S.X."/>
            <person name="Woyke T."/>
            <person name="Kerfeld C.A."/>
        </authorList>
    </citation>
    <scope>NUCLEOTIDE SEQUENCE [LARGE SCALE GENOMIC DNA]</scope>
    <source>
        <strain evidence="2">PCC 7113</strain>
    </source>
</reference>
<organism evidence="2 3">
    <name type="scientific">Allocoleopsis franciscana PCC 7113</name>
    <dbReference type="NCBI Taxonomy" id="1173027"/>
    <lineage>
        <taxon>Bacteria</taxon>
        <taxon>Bacillati</taxon>
        <taxon>Cyanobacteriota</taxon>
        <taxon>Cyanophyceae</taxon>
        <taxon>Coleofasciculales</taxon>
        <taxon>Coleofasciculaceae</taxon>
        <taxon>Allocoleopsis</taxon>
        <taxon>Allocoleopsis franciscana</taxon>
    </lineage>
</organism>
<dbReference type="InterPro" id="IPR047741">
    <property type="entry name" value="DIP1984-like"/>
</dbReference>
<dbReference type="PATRIC" id="fig|1173027.3.peg.6709"/>
<dbReference type="NCBIfam" id="NF038048">
    <property type="entry name" value="DIP1984_fam"/>
    <property type="match status" value="1"/>
</dbReference>
<gene>
    <name evidence="2" type="ORF">Mic7113_6060</name>
</gene>
<dbReference type="Gene3D" id="6.10.320.10">
    <property type="match status" value="1"/>
</dbReference>
<evidence type="ECO:0000256" key="1">
    <source>
        <dbReference type="SAM" id="Coils"/>
    </source>
</evidence>
<accession>K9WPF6</accession>
<evidence type="ECO:0000313" key="3">
    <source>
        <dbReference type="Proteomes" id="UP000010471"/>
    </source>
</evidence>
<evidence type="ECO:0008006" key="4">
    <source>
        <dbReference type="Google" id="ProtNLM"/>
    </source>
</evidence>
<keyword evidence="3" id="KW-1185">Reference proteome</keyword>
<proteinExistence type="predicted"/>
<dbReference type="CDD" id="cd12208">
    <property type="entry name" value="DIP1984-like"/>
    <property type="match status" value="1"/>
</dbReference>
<protein>
    <recommendedName>
        <fullName evidence="4">Septicolysin</fullName>
    </recommendedName>
</protein>
<dbReference type="KEGG" id="mic:Mic7113_6060"/>
<dbReference type="OrthoDB" id="3730241at2"/>
<feature type="coiled-coil region" evidence="1">
    <location>
        <begin position="3"/>
        <end position="64"/>
    </location>
</feature>
<dbReference type="Proteomes" id="UP000010471">
    <property type="component" value="Chromosome"/>
</dbReference>
<keyword evidence="1" id="KW-0175">Coiled coil</keyword>
<dbReference type="RefSeq" id="WP_015185788.1">
    <property type="nucleotide sequence ID" value="NC_019738.1"/>
</dbReference>
<dbReference type="eggNOG" id="ENOG5032S2G">
    <property type="taxonomic scope" value="Bacteria"/>
</dbReference>
<evidence type="ECO:0000313" key="2">
    <source>
        <dbReference type="EMBL" id="AFZ21659.1"/>
    </source>
</evidence>
<sequence>MKLAEALILRADCQKRIEQLRQRLVRSAKVQEGETPPEQPQALIAELDATINQLVDLIQRINKTNSLTNLEEGMTISDALAQRDTLLLKRSVYTSLVDAAAYQQDRYSASEIKSFSTVNVAELQTQTDRLSRECRELDTKIQSSNWNTELMD</sequence>